<proteinExistence type="predicted"/>
<name>X1CG99_9ZZZZ</name>
<comment type="caution">
    <text evidence="1">The sequence shown here is derived from an EMBL/GenBank/DDBJ whole genome shotgun (WGS) entry which is preliminary data.</text>
</comment>
<dbReference type="AlphaFoldDB" id="X1CG99"/>
<sequence length="50" mass="5888">FLETVKYSYRKNIWDRQPGYTEIWLEKDALSGVFSDITKVYGIILMVGSR</sequence>
<gene>
    <name evidence="1" type="ORF">S01H4_59173</name>
</gene>
<protein>
    <submittedName>
        <fullName evidence="1">Uncharacterized protein</fullName>
    </submittedName>
</protein>
<accession>X1CG99</accession>
<feature type="non-terminal residue" evidence="1">
    <location>
        <position position="1"/>
    </location>
</feature>
<dbReference type="EMBL" id="BART01034667">
    <property type="protein sequence ID" value="GAH06682.1"/>
    <property type="molecule type" value="Genomic_DNA"/>
</dbReference>
<organism evidence="1">
    <name type="scientific">marine sediment metagenome</name>
    <dbReference type="NCBI Taxonomy" id="412755"/>
    <lineage>
        <taxon>unclassified sequences</taxon>
        <taxon>metagenomes</taxon>
        <taxon>ecological metagenomes</taxon>
    </lineage>
</organism>
<reference evidence="1" key="1">
    <citation type="journal article" date="2014" name="Front. Microbiol.">
        <title>High frequency of phylogenetically diverse reductive dehalogenase-homologous genes in deep subseafloor sedimentary metagenomes.</title>
        <authorList>
            <person name="Kawai M."/>
            <person name="Futagami T."/>
            <person name="Toyoda A."/>
            <person name="Takaki Y."/>
            <person name="Nishi S."/>
            <person name="Hori S."/>
            <person name="Arai W."/>
            <person name="Tsubouchi T."/>
            <person name="Morono Y."/>
            <person name="Uchiyama I."/>
            <person name="Ito T."/>
            <person name="Fujiyama A."/>
            <person name="Inagaki F."/>
            <person name="Takami H."/>
        </authorList>
    </citation>
    <scope>NUCLEOTIDE SEQUENCE</scope>
    <source>
        <strain evidence="1">Expedition CK06-06</strain>
    </source>
</reference>
<evidence type="ECO:0000313" key="1">
    <source>
        <dbReference type="EMBL" id="GAH06682.1"/>
    </source>
</evidence>